<keyword evidence="1" id="KW-0472">Membrane</keyword>
<accession>A0A1I7YE80</accession>
<protein>
    <submittedName>
        <fullName evidence="3">DUF148 domain-containing protein</fullName>
    </submittedName>
</protein>
<evidence type="ECO:0000313" key="3">
    <source>
        <dbReference type="WBParaSite" id="L893_g15397.t1"/>
    </source>
</evidence>
<keyword evidence="2" id="KW-1185">Reference proteome</keyword>
<dbReference type="WBParaSite" id="L893_g15397.t1">
    <property type="protein sequence ID" value="L893_g15397.t1"/>
    <property type="gene ID" value="L893_g15397"/>
</dbReference>
<evidence type="ECO:0000256" key="1">
    <source>
        <dbReference type="SAM" id="Phobius"/>
    </source>
</evidence>
<evidence type="ECO:0000313" key="2">
    <source>
        <dbReference type="Proteomes" id="UP000095287"/>
    </source>
</evidence>
<proteinExistence type="predicted"/>
<organism evidence="2 3">
    <name type="scientific">Steinernema glaseri</name>
    <dbReference type="NCBI Taxonomy" id="37863"/>
    <lineage>
        <taxon>Eukaryota</taxon>
        <taxon>Metazoa</taxon>
        <taxon>Ecdysozoa</taxon>
        <taxon>Nematoda</taxon>
        <taxon>Chromadorea</taxon>
        <taxon>Rhabditida</taxon>
        <taxon>Tylenchina</taxon>
        <taxon>Panagrolaimomorpha</taxon>
        <taxon>Strongyloidoidea</taxon>
        <taxon>Steinernematidae</taxon>
        <taxon>Steinernema</taxon>
    </lineage>
</organism>
<keyword evidence="1" id="KW-0812">Transmembrane</keyword>
<feature type="transmembrane region" description="Helical" evidence="1">
    <location>
        <begin position="6"/>
        <end position="25"/>
    </location>
</feature>
<dbReference type="Proteomes" id="UP000095287">
    <property type="component" value="Unplaced"/>
</dbReference>
<name>A0A1I7YE80_9BILA</name>
<reference evidence="3" key="1">
    <citation type="submission" date="2016-11" db="UniProtKB">
        <authorList>
            <consortium name="WormBaseParasite"/>
        </authorList>
    </citation>
    <scope>IDENTIFICATION</scope>
</reference>
<dbReference type="AlphaFoldDB" id="A0A1I7YE80"/>
<keyword evidence="1" id="KW-1133">Transmembrane helix</keyword>
<sequence length="79" mass="8934">MTPSFFHWVLLFTSVSIAMSQYYWYDQPIPMDGSRNEQPQPQVIVAPPPDYTNPVFPSVLQGIPNEVQPAQPVPNIVYG</sequence>